<dbReference type="GO" id="GO:0032281">
    <property type="term" value="C:AMPA glutamate receptor complex"/>
    <property type="evidence" value="ECO:0007669"/>
    <property type="project" value="TreeGrafter"/>
</dbReference>
<dbReference type="AlphaFoldDB" id="A0A8T2PLV3"/>
<evidence type="ECO:0000313" key="7">
    <source>
        <dbReference type="EMBL" id="KAG9350287.1"/>
    </source>
</evidence>
<dbReference type="OrthoDB" id="9836398at2759"/>
<comment type="caution">
    <text evidence="7">The sequence shown here is derived from an EMBL/GenBank/DDBJ whole genome shotgun (WGS) entry which is preliminary data.</text>
</comment>
<dbReference type="Pfam" id="PF13908">
    <property type="entry name" value="Shisa_N"/>
    <property type="match status" value="1"/>
</dbReference>
<dbReference type="GO" id="GO:0048172">
    <property type="term" value="P:regulation of short-term neuronal synaptic plasticity"/>
    <property type="evidence" value="ECO:0007669"/>
    <property type="project" value="TreeGrafter"/>
</dbReference>
<gene>
    <name evidence="7" type="ORF">JZ751_026641</name>
</gene>
<feature type="compositionally biased region" description="Basic residues" evidence="5">
    <location>
        <begin position="23"/>
        <end position="33"/>
    </location>
</feature>
<dbReference type="Proteomes" id="UP000824540">
    <property type="component" value="Unassembled WGS sequence"/>
</dbReference>
<organism evidence="7 8">
    <name type="scientific">Albula glossodonta</name>
    <name type="common">roundjaw bonefish</name>
    <dbReference type="NCBI Taxonomy" id="121402"/>
    <lineage>
        <taxon>Eukaryota</taxon>
        <taxon>Metazoa</taxon>
        <taxon>Chordata</taxon>
        <taxon>Craniata</taxon>
        <taxon>Vertebrata</taxon>
        <taxon>Euteleostomi</taxon>
        <taxon>Actinopterygii</taxon>
        <taxon>Neopterygii</taxon>
        <taxon>Teleostei</taxon>
        <taxon>Albuliformes</taxon>
        <taxon>Albulidae</taxon>
        <taxon>Albula</taxon>
    </lineage>
</organism>
<evidence type="ECO:0000256" key="2">
    <source>
        <dbReference type="ARBA" id="ARBA00022692"/>
    </source>
</evidence>
<evidence type="ECO:0000256" key="5">
    <source>
        <dbReference type="SAM" id="MobiDB-lite"/>
    </source>
</evidence>
<reference evidence="7" key="1">
    <citation type="thesis" date="2021" institute="BYU ScholarsArchive" country="Provo, UT, USA">
        <title>Applications of and Algorithms for Genome Assembly and Genomic Analyses with an Emphasis on Marine Teleosts.</title>
        <authorList>
            <person name="Pickett B.D."/>
        </authorList>
    </citation>
    <scope>NUCLEOTIDE SEQUENCE</scope>
    <source>
        <strain evidence="7">HI-2016</strain>
    </source>
</reference>
<proteinExistence type="predicted"/>
<keyword evidence="4" id="KW-0472">Membrane</keyword>
<name>A0A8T2PLV3_9TELE</name>
<comment type="subcellular location">
    <subcellularLocation>
        <location evidence="1">Membrane</location>
    </subcellularLocation>
</comment>
<evidence type="ECO:0000256" key="3">
    <source>
        <dbReference type="ARBA" id="ARBA00022989"/>
    </source>
</evidence>
<dbReference type="PANTHER" id="PTHR31774">
    <property type="entry name" value="PROTEIN SHISA-9-RELATED"/>
    <property type="match status" value="1"/>
</dbReference>
<evidence type="ECO:0000256" key="4">
    <source>
        <dbReference type="ARBA" id="ARBA00023136"/>
    </source>
</evidence>
<evidence type="ECO:0000313" key="8">
    <source>
        <dbReference type="Proteomes" id="UP000824540"/>
    </source>
</evidence>
<keyword evidence="8" id="KW-1185">Reference proteome</keyword>
<dbReference type="PANTHER" id="PTHR31774:SF0">
    <property type="entry name" value="PROTEIN SHISA-6"/>
    <property type="match status" value="1"/>
</dbReference>
<feature type="region of interest" description="Disordered" evidence="5">
    <location>
        <begin position="1"/>
        <end position="44"/>
    </location>
</feature>
<feature type="domain" description="Shisa N-terminal" evidence="6">
    <location>
        <begin position="63"/>
        <end position="113"/>
    </location>
</feature>
<accession>A0A8T2PLV3</accession>
<dbReference type="GO" id="GO:0014069">
    <property type="term" value="C:postsynaptic density"/>
    <property type="evidence" value="ECO:0007669"/>
    <property type="project" value="TreeGrafter"/>
</dbReference>
<dbReference type="InterPro" id="IPR026910">
    <property type="entry name" value="Shisa"/>
</dbReference>
<evidence type="ECO:0000259" key="6">
    <source>
        <dbReference type="Pfam" id="PF13908"/>
    </source>
</evidence>
<keyword evidence="3" id="KW-1133">Transmembrane helix</keyword>
<dbReference type="EMBL" id="JAFBMS010000008">
    <property type="protein sequence ID" value="KAG9350287.1"/>
    <property type="molecule type" value="Genomic_DNA"/>
</dbReference>
<evidence type="ECO:0000256" key="1">
    <source>
        <dbReference type="ARBA" id="ARBA00004370"/>
    </source>
</evidence>
<dbReference type="GO" id="GO:0032591">
    <property type="term" value="C:dendritic spine membrane"/>
    <property type="evidence" value="ECO:0007669"/>
    <property type="project" value="TreeGrafter"/>
</dbReference>
<dbReference type="GO" id="GO:0045211">
    <property type="term" value="C:postsynaptic membrane"/>
    <property type="evidence" value="ECO:0007669"/>
    <property type="project" value="TreeGrafter"/>
</dbReference>
<sequence length="174" mass="19388">MGADPFRCQSRAAQQLESETQGKKGKTVPKRPPKAKEVNSTAVPTAAPRQITQVPPPETGGHETCLGYYDVSGQFDKEFKCNNTDHRYCCGSCFLRFCCQFKGHRLDQRTCTNYNTPDWVKTQPPSPVPTGDTYDPNLDQTNTTVYITCGEVIIQKRMSAVEVTIFTISSLLDL</sequence>
<keyword evidence="2" id="KW-0812">Transmembrane</keyword>
<dbReference type="InterPro" id="IPR053891">
    <property type="entry name" value="Shisa_N"/>
</dbReference>
<protein>
    <recommendedName>
        <fullName evidence="6">Shisa N-terminal domain-containing protein</fullName>
    </recommendedName>
</protein>